<dbReference type="Gene3D" id="3.30.70.100">
    <property type="match status" value="1"/>
</dbReference>
<dbReference type="GO" id="GO:0046872">
    <property type="term" value="F:metal ion binding"/>
    <property type="evidence" value="ECO:0007669"/>
    <property type="project" value="UniProtKB-KW"/>
</dbReference>
<dbReference type="FunFam" id="3.30.70.100:FF:000001">
    <property type="entry name" value="ATPase copper transporting beta"/>
    <property type="match status" value="1"/>
</dbReference>
<evidence type="ECO:0000256" key="1">
    <source>
        <dbReference type="ARBA" id="ARBA00022723"/>
    </source>
</evidence>
<feature type="domain" description="HMA" evidence="2">
    <location>
        <begin position="1"/>
        <end position="54"/>
    </location>
</feature>
<proteinExistence type="predicted"/>
<dbReference type="InterPro" id="IPR001802">
    <property type="entry name" value="MerP/CopZ"/>
</dbReference>
<comment type="caution">
    <text evidence="3">The sequence shown here is derived from an EMBL/GenBank/DDBJ whole genome shotgun (WGS) entry which is preliminary data.</text>
</comment>
<keyword evidence="4" id="KW-1185">Reference proteome</keyword>
<dbReference type="EMBL" id="BOQE01000001">
    <property type="protein sequence ID" value="GIM47745.1"/>
    <property type="molecule type" value="Genomic_DNA"/>
</dbReference>
<dbReference type="SUPFAM" id="SSF55008">
    <property type="entry name" value="HMA, heavy metal-associated domain"/>
    <property type="match status" value="1"/>
</dbReference>
<dbReference type="InterPro" id="IPR036163">
    <property type="entry name" value="HMA_dom_sf"/>
</dbReference>
<dbReference type="Proteomes" id="UP001057291">
    <property type="component" value="Unassembled WGS sequence"/>
</dbReference>
<dbReference type="CDD" id="cd00371">
    <property type="entry name" value="HMA"/>
    <property type="match status" value="1"/>
</dbReference>
<protein>
    <recommendedName>
        <fullName evidence="2">HMA domain-containing protein</fullName>
    </recommendedName>
</protein>
<dbReference type="Pfam" id="PF00403">
    <property type="entry name" value="HMA"/>
    <property type="match status" value="1"/>
</dbReference>
<keyword evidence="1" id="KW-0479">Metal-binding</keyword>
<evidence type="ECO:0000259" key="2">
    <source>
        <dbReference type="PROSITE" id="PS50846"/>
    </source>
</evidence>
<reference evidence="3" key="1">
    <citation type="journal article" date="2023" name="Int. J. Syst. Evol. Microbiol.">
        <title>Collibacillus ludicampi gen. nov., sp. nov., a new soil bacterium of the family Alicyclobacillaceae.</title>
        <authorList>
            <person name="Jojima T."/>
            <person name="Ioku Y."/>
            <person name="Fukuta Y."/>
            <person name="Shirasaka N."/>
            <person name="Matsumura Y."/>
            <person name="Mori M."/>
        </authorList>
    </citation>
    <scope>NUCLEOTIDE SEQUENCE</scope>
    <source>
        <strain evidence="3">TP075</strain>
    </source>
</reference>
<evidence type="ECO:0000313" key="3">
    <source>
        <dbReference type="EMBL" id="GIM47745.1"/>
    </source>
</evidence>
<evidence type="ECO:0000313" key="4">
    <source>
        <dbReference type="Proteomes" id="UP001057291"/>
    </source>
</evidence>
<dbReference type="AlphaFoldDB" id="A0AAV4LJ06"/>
<organism evidence="3 4">
    <name type="scientific">Collibacillus ludicampi</name>
    <dbReference type="NCBI Taxonomy" id="2771369"/>
    <lineage>
        <taxon>Bacteria</taxon>
        <taxon>Bacillati</taxon>
        <taxon>Bacillota</taxon>
        <taxon>Bacilli</taxon>
        <taxon>Bacillales</taxon>
        <taxon>Alicyclobacillaceae</taxon>
        <taxon>Collibacillus</taxon>
    </lineage>
</organism>
<name>A0AAV4LJ06_9BACL</name>
<sequence>MTCAACANRIEKGLNKLEGVSEETVNFAIEQASVTYTPAKVGLPQIQQKIKSPR</sequence>
<accession>A0AAV4LJ06</accession>
<dbReference type="RefSeq" id="WP_282200687.1">
    <property type="nucleotide sequence ID" value="NZ_BOQE01000001.1"/>
</dbReference>
<dbReference type="PRINTS" id="PR00946">
    <property type="entry name" value="HGSCAVENGER"/>
</dbReference>
<dbReference type="InterPro" id="IPR006121">
    <property type="entry name" value="HMA_dom"/>
</dbReference>
<dbReference type="PROSITE" id="PS50846">
    <property type="entry name" value="HMA_2"/>
    <property type="match status" value="1"/>
</dbReference>
<gene>
    <name evidence="3" type="ORF">DNHGIG_32940</name>
</gene>